<evidence type="ECO:0000313" key="13">
    <source>
        <dbReference type="Proteomes" id="UP001378592"/>
    </source>
</evidence>
<keyword evidence="5" id="KW-0418">Kinase</keyword>
<keyword evidence="6" id="KW-0067">ATP-binding</keyword>
<evidence type="ECO:0000256" key="4">
    <source>
        <dbReference type="ARBA" id="ARBA00022741"/>
    </source>
</evidence>
<proteinExistence type="inferred from homology"/>
<dbReference type="Pfam" id="PF00288">
    <property type="entry name" value="GHMP_kinases_N"/>
    <property type="match status" value="1"/>
</dbReference>
<dbReference type="Proteomes" id="UP001378592">
    <property type="component" value="Unassembled WGS sequence"/>
</dbReference>
<evidence type="ECO:0000256" key="7">
    <source>
        <dbReference type="ARBA" id="ARBA00022842"/>
    </source>
</evidence>
<dbReference type="InterPro" id="IPR000705">
    <property type="entry name" value="Galactokinase"/>
</dbReference>
<dbReference type="Gene3D" id="3.30.230.10">
    <property type="match status" value="1"/>
</dbReference>
<dbReference type="InterPro" id="IPR020568">
    <property type="entry name" value="Ribosomal_Su5_D2-typ_SF"/>
</dbReference>
<sequence>MASQYVTEEELLQSAISAHELFFNSPPEVAAAAPGRVNLIGEHTDYNYGFVLPMALPMVTIVAGKNNGTDTCNVVTTSENADMPTSTSFSIPSKEPLQPGTPKWANYVKGVVANFKGDVPGFDAVIVSSVPFGGGVSSSASLEVAVYTFLETLTGQKTEFLVEKALACQKAEHDFAGMPCGIMDQFISTMGEEGFALMIDCRSMEVHLAAMNDPNVVVLVTNSNVHHELSSSEYPTRRKQCEDAAKIIQKKSLRDANEEDLKVLKCRGADPLVIKRARHVVGEIRRTVDGSEALKAGDYATFGKLMIESHNSLRDDYEVSCAELDELVAAALEVEGVLGSRMTGAGFGGCTVTLVQKDAVDATIDNIKKKYSGDATFFVVAASQGSHPIPL</sequence>
<dbReference type="Pfam" id="PF08544">
    <property type="entry name" value="GHMP_kinases_C"/>
    <property type="match status" value="1"/>
</dbReference>
<dbReference type="EMBL" id="JAZDUA010000060">
    <property type="protein sequence ID" value="KAK7870332.1"/>
    <property type="molecule type" value="Genomic_DNA"/>
</dbReference>
<dbReference type="InterPro" id="IPR014721">
    <property type="entry name" value="Ribsml_uS5_D2-typ_fold_subgr"/>
</dbReference>
<evidence type="ECO:0000256" key="5">
    <source>
        <dbReference type="ARBA" id="ARBA00022777"/>
    </source>
</evidence>
<comment type="caution">
    <text evidence="12">The sequence shown here is derived from an EMBL/GenBank/DDBJ whole genome shotgun (WGS) entry which is preliminary data.</text>
</comment>
<keyword evidence="7" id="KW-0460">Magnesium</keyword>
<dbReference type="GO" id="GO:0006012">
    <property type="term" value="P:galactose metabolic process"/>
    <property type="evidence" value="ECO:0007669"/>
    <property type="project" value="InterPro"/>
</dbReference>
<evidence type="ECO:0000256" key="3">
    <source>
        <dbReference type="ARBA" id="ARBA00022723"/>
    </source>
</evidence>
<dbReference type="FunFam" id="3.30.70.890:FF:000001">
    <property type="entry name" value="Galactokinase"/>
    <property type="match status" value="1"/>
</dbReference>
<evidence type="ECO:0000256" key="1">
    <source>
        <dbReference type="ARBA" id="ARBA00006566"/>
    </source>
</evidence>
<dbReference type="AlphaFoldDB" id="A0AAN9W1A6"/>
<organism evidence="12 13">
    <name type="scientific">Gryllus longicercus</name>
    <dbReference type="NCBI Taxonomy" id="2509291"/>
    <lineage>
        <taxon>Eukaryota</taxon>
        <taxon>Metazoa</taxon>
        <taxon>Ecdysozoa</taxon>
        <taxon>Arthropoda</taxon>
        <taxon>Hexapoda</taxon>
        <taxon>Insecta</taxon>
        <taxon>Pterygota</taxon>
        <taxon>Neoptera</taxon>
        <taxon>Polyneoptera</taxon>
        <taxon>Orthoptera</taxon>
        <taxon>Ensifera</taxon>
        <taxon>Gryllidea</taxon>
        <taxon>Grylloidea</taxon>
        <taxon>Gryllidae</taxon>
        <taxon>Gryllinae</taxon>
        <taxon>Gryllus</taxon>
    </lineage>
</organism>
<evidence type="ECO:0000313" key="12">
    <source>
        <dbReference type="EMBL" id="KAK7870332.1"/>
    </source>
</evidence>
<dbReference type="GO" id="GO:0005829">
    <property type="term" value="C:cytosol"/>
    <property type="evidence" value="ECO:0007669"/>
    <property type="project" value="TreeGrafter"/>
</dbReference>
<dbReference type="InterPro" id="IPR006204">
    <property type="entry name" value="GHMP_kinase_N_dom"/>
</dbReference>
<feature type="domain" description="Galactokinase N-terminal" evidence="11">
    <location>
        <begin position="18"/>
        <end position="64"/>
    </location>
</feature>
<dbReference type="InterPro" id="IPR013750">
    <property type="entry name" value="GHMP_kinase_C_dom"/>
</dbReference>
<dbReference type="PIRSF" id="PIRSF000530">
    <property type="entry name" value="Galactokinase"/>
    <property type="match status" value="1"/>
</dbReference>
<keyword evidence="4" id="KW-0547">Nucleotide-binding</keyword>
<keyword evidence="2" id="KW-0808">Transferase</keyword>
<dbReference type="InterPro" id="IPR019539">
    <property type="entry name" value="GalKase_N"/>
</dbReference>
<dbReference type="PRINTS" id="PR00473">
    <property type="entry name" value="GALCTOKINASE"/>
</dbReference>
<feature type="domain" description="GHMP kinase N-terminal" evidence="9">
    <location>
        <begin position="106"/>
        <end position="191"/>
    </location>
</feature>
<evidence type="ECO:0000256" key="2">
    <source>
        <dbReference type="ARBA" id="ARBA00022679"/>
    </source>
</evidence>
<evidence type="ECO:0000259" key="9">
    <source>
        <dbReference type="Pfam" id="PF00288"/>
    </source>
</evidence>
<dbReference type="InterPro" id="IPR036554">
    <property type="entry name" value="GHMP_kinase_C_sf"/>
</dbReference>
<dbReference type="Gene3D" id="3.30.70.890">
    <property type="entry name" value="GHMP kinase, C-terminal domain"/>
    <property type="match status" value="1"/>
</dbReference>
<dbReference type="PRINTS" id="PR00959">
    <property type="entry name" value="MEVGALKINASE"/>
</dbReference>
<dbReference type="NCBIfam" id="TIGR00131">
    <property type="entry name" value="gal_kin"/>
    <property type="match status" value="1"/>
</dbReference>
<evidence type="ECO:0000256" key="8">
    <source>
        <dbReference type="ARBA" id="ARBA00023277"/>
    </source>
</evidence>
<feature type="domain" description="GHMP kinase C-terminal" evidence="10">
    <location>
        <begin position="292"/>
        <end position="372"/>
    </location>
</feature>
<dbReference type="SUPFAM" id="SSF54211">
    <property type="entry name" value="Ribosomal protein S5 domain 2-like"/>
    <property type="match status" value="1"/>
</dbReference>
<dbReference type="PANTHER" id="PTHR10457:SF7">
    <property type="entry name" value="GALACTOKINASE-RELATED"/>
    <property type="match status" value="1"/>
</dbReference>
<protein>
    <recommendedName>
        <fullName evidence="14">Galactokinase</fullName>
    </recommendedName>
</protein>
<dbReference type="GO" id="GO:0005524">
    <property type="term" value="F:ATP binding"/>
    <property type="evidence" value="ECO:0007669"/>
    <property type="project" value="UniProtKB-KW"/>
</dbReference>
<dbReference type="PROSITE" id="PS00106">
    <property type="entry name" value="GALACTOKINASE"/>
    <property type="match status" value="1"/>
</dbReference>
<dbReference type="Pfam" id="PF10509">
    <property type="entry name" value="GalKase_gal_bdg"/>
    <property type="match status" value="1"/>
</dbReference>
<evidence type="ECO:0000259" key="10">
    <source>
        <dbReference type="Pfam" id="PF08544"/>
    </source>
</evidence>
<dbReference type="GO" id="GO:0046872">
    <property type="term" value="F:metal ion binding"/>
    <property type="evidence" value="ECO:0007669"/>
    <property type="project" value="UniProtKB-KW"/>
</dbReference>
<evidence type="ECO:0008006" key="14">
    <source>
        <dbReference type="Google" id="ProtNLM"/>
    </source>
</evidence>
<name>A0AAN9W1A6_9ORTH</name>
<keyword evidence="3" id="KW-0479">Metal-binding</keyword>
<gene>
    <name evidence="12" type="ORF">R5R35_003719</name>
</gene>
<keyword evidence="8" id="KW-0119">Carbohydrate metabolism</keyword>
<evidence type="ECO:0000259" key="11">
    <source>
        <dbReference type="Pfam" id="PF10509"/>
    </source>
</evidence>
<dbReference type="InterPro" id="IPR019741">
    <property type="entry name" value="Galactokinase_CS"/>
</dbReference>
<dbReference type="SUPFAM" id="SSF55060">
    <property type="entry name" value="GHMP Kinase, C-terminal domain"/>
    <property type="match status" value="1"/>
</dbReference>
<dbReference type="FunFam" id="3.30.230.10:FF:000040">
    <property type="entry name" value="Galactokinase 1"/>
    <property type="match status" value="1"/>
</dbReference>
<dbReference type="InterPro" id="IPR006206">
    <property type="entry name" value="Mevalonate/galactokinase"/>
</dbReference>
<comment type="similarity">
    <text evidence="1">Belongs to the GHMP kinase family. GalK subfamily.</text>
</comment>
<keyword evidence="13" id="KW-1185">Reference proteome</keyword>
<evidence type="ECO:0000256" key="6">
    <source>
        <dbReference type="ARBA" id="ARBA00022840"/>
    </source>
</evidence>
<reference evidence="12 13" key="1">
    <citation type="submission" date="2024-03" db="EMBL/GenBank/DDBJ databases">
        <title>The genome assembly and annotation of the cricket Gryllus longicercus Weissman &amp; Gray.</title>
        <authorList>
            <person name="Szrajer S."/>
            <person name="Gray D."/>
            <person name="Ylla G."/>
        </authorList>
    </citation>
    <scope>NUCLEOTIDE SEQUENCE [LARGE SCALE GENOMIC DNA]</scope>
    <source>
        <strain evidence="12">DAG 2021-001</strain>
        <tissue evidence="12">Whole body minus gut</tissue>
    </source>
</reference>
<accession>A0AAN9W1A6</accession>
<dbReference type="GO" id="GO:0004335">
    <property type="term" value="F:galactokinase activity"/>
    <property type="evidence" value="ECO:0007669"/>
    <property type="project" value="InterPro"/>
</dbReference>
<dbReference type="PANTHER" id="PTHR10457">
    <property type="entry name" value="MEVALONATE KINASE/GALACTOKINASE"/>
    <property type="match status" value="1"/>
</dbReference>